<protein>
    <submittedName>
        <fullName evidence="1">Uncharacterized protein</fullName>
    </submittedName>
</protein>
<comment type="caution">
    <text evidence="1">The sequence shown here is derived from an EMBL/GenBank/DDBJ whole genome shotgun (WGS) entry which is preliminary data.</text>
</comment>
<dbReference type="EMBL" id="JAUSZS010000004">
    <property type="protein sequence ID" value="MDQ0933787.1"/>
    <property type="molecule type" value="Genomic_DNA"/>
</dbReference>
<dbReference type="Proteomes" id="UP001223072">
    <property type="component" value="Unassembled WGS sequence"/>
</dbReference>
<gene>
    <name evidence="1" type="ORF">QFZ49_003727</name>
</gene>
<name>A0ABU0RP71_9ACTN</name>
<reference evidence="1 2" key="1">
    <citation type="submission" date="2023-07" db="EMBL/GenBank/DDBJ databases">
        <title>Comparative genomics of wheat-associated soil bacteria to identify genetic determinants of phenazine resistance.</title>
        <authorList>
            <person name="Mouncey N."/>
        </authorList>
    </citation>
    <scope>NUCLEOTIDE SEQUENCE [LARGE SCALE GENOMIC DNA]</scope>
    <source>
        <strain evidence="1 2">W2I16</strain>
    </source>
</reference>
<keyword evidence="2" id="KW-1185">Reference proteome</keyword>
<evidence type="ECO:0000313" key="2">
    <source>
        <dbReference type="Proteomes" id="UP001223072"/>
    </source>
</evidence>
<evidence type="ECO:0000313" key="1">
    <source>
        <dbReference type="EMBL" id="MDQ0933787.1"/>
    </source>
</evidence>
<accession>A0ABU0RP71</accession>
<sequence>MIRRLLAALGIDHTTYYCANCGGHFPAGHFPCN</sequence>
<organism evidence="1 2">
    <name type="scientific">Streptomyces turgidiscabies</name>
    <dbReference type="NCBI Taxonomy" id="85558"/>
    <lineage>
        <taxon>Bacteria</taxon>
        <taxon>Bacillati</taxon>
        <taxon>Actinomycetota</taxon>
        <taxon>Actinomycetes</taxon>
        <taxon>Kitasatosporales</taxon>
        <taxon>Streptomycetaceae</taxon>
        <taxon>Streptomyces</taxon>
    </lineage>
</organism>
<proteinExistence type="predicted"/>